<dbReference type="InterPro" id="IPR008579">
    <property type="entry name" value="UGlyAH_Cupin_dom"/>
</dbReference>
<reference evidence="2 3" key="1">
    <citation type="submission" date="2017-10" db="EMBL/GenBank/DDBJ databases">
        <title>Whole genome sequencing of members of genus Pseudoxanthomonas.</title>
        <authorList>
            <person name="Kumar S."/>
            <person name="Bansal K."/>
            <person name="Kaur A."/>
            <person name="Patil P."/>
            <person name="Sharma S."/>
            <person name="Patil P.B."/>
        </authorList>
    </citation>
    <scope>NUCLEOTIDE SEQUENCE [LARGE SCALE GENOMIC DNA]</scope>
    <source>
        <strain evidence="2 3">DSM 17109</strain>
    </source>
</reference>
<dbReference type="PANTHER" id="PTHR40943:SF2">
    <property type="entry name" value="(S)-UREIDOGLYCINE AMINOHYDROLASE CUPIN DOMAIN-CONTAINING PROTEIN"/>
    <property type="match status" value="1"/>
</dbReference>
<dbReference type="Pfam" id="PF05899">
    <property type="entry name" value="Cupin_3"/>
    <property type="match status" value="1"/>
</dbReference>
<organism evidence="2 3">
    <name type="scientific">Pseudoxanthomonas japonensis</name>
    <dbReference type="NCBI Taxonomy" id="69284"/>
    <lineage>
        <taxon>Bacteria</taxon>
        <taxon>Pseudomonadati</taxon>
        <taxon>Pseudomonadota</taxon>
        <taxon>Gammaproteobacteria</taxon>
        <taxon>Lysobacterales</taxon>
        <taxon>Lysobacteraceae</taxon>
        <taxon>Pseudoxanthomonas</taxon>
    </lineage>
</organism>
<dbReference type="Gene3D" id="2.60.120.10">
    <property type="entry name" value="Jelly Rolls"/>
    <property type="match status" value="1"/>
</dbReference>
<dbReference type="InterPro" id="IPR011051">
    <property type="entry name" value="RmlC_Cupin_sf"/>
</dbReference>
<evidence type="ECO:0000313" key="3">
    <source>
        <dbReference type="Proteomes" id="UP000781710"/>
    </source>
</evidence>
<dbReference type="RefSeq" id="WP_162337611.1">
    <property type="nucleotide sequence ID" value="NZ_JBHSRQ010000013.1"/>
</dbReference>
<dbReference type="Proteomes" id="UP000781710">
    <property type="component" value="Unassembled WGS sequence"/>
</dbReference>
<keyword evidence="3" id="KW-1185">Reference proteome</keyword>
<dbReference type="EMBL" id="PDWW01000010">
    <property type="protein sequence ID" value="KAF1725376.1"/>
    <property type="molecule type" value="Genomic_DNA"/>
</dbReference>
<dbReference type="InterPro" id="IPR014710">
    <property type="entry name" value="RmlC-like_jellyroll"/>
</dbReference>
<sequence>MPRIVPVPHTPDEASRAPVAAERLVTGQPQQAVGNAYSTQDDRFHCGVWEGGVGAWRVQYTEHEFCHLLSGRVRLRGDDGSEVLLGAGQSFVVPAGFTGLWEVLETARKLYAIYEPGD</sequence>
<name>A0ABQ6ZHL7_9GAMM</name>
<gene>
    <name evidence="2" type="ORF">CSC78_09155</name>
</gene>
<protein>
    <recommendedName>
        <fullName evidence="1">(S)-ureidoglycine aminohydrolase cupin domain-containing protein</fullName>
    </recommendedName>
</protein>
<proteinExistence type="predicted"/>
<evidence type="ECO:0000313" key="2">
    <source>
        <dbReference type="EMBL" id="KAF1725376.1"/>
    </source>
</evidence>
<dbReference type="SUPFAM" id="SSF51182">
    <property type="entry name" value="RmlC-like cupins"/>
    <property type="match status" value="1"/>
</dbReference>
<dbReference type="PANTHER" id="PTHR40943">
    <property type="entry name" value="CYTOPLASMIC PROTEIN-RELATED"/>
    <property type="match status" value="1"/>
</dbReference>
<feature type="domain" description="(S)-ureidoglycine aminohydrolase cupin" evidence="1">
    <location>
        <begin position="40"/>
        <end position="111"/>
    </location>
</feature>
<dbReference type="CDD" id="cd02227">
    <property type="entry name" value="cupin_TM1112-like"/>
    <property type="match status" value="1"/>
</dbReference>
<accession>A0ABQ6ZHL7</accession>
<comment type="caution">
    <text evidence="2">The sequence shown here is derived from an EMBL/GenBank/DDBJ whole genome shotgun (WGS) entry which is preliminary data.</text>
</comment>
<evidence type="ECO:0000259" key="1">
    <source>
        <dbReference type="Pfam" id="PF05899"/>
    </source>
</evidence>